<dbReference type="EMBL" id="CP003355">
    <property type="protein sequence ID" value="AHD07250.1"/>
    <property type="molecule type" value="Genomic_DNA"/>
</dbReference>
<evidence type="ECO:0000313" key="1">
    <source>
        <dbReference type="EMBL" id="AHD07250.1"/>
    </source>
</evidence>
<dbReference type="AlphaFoldDB" id="V9WC22"/>
<proteinExistence type="predicted"/>
<dbReference type="PATRIC" id="fig|697284.3.peg.3334"/>
<keyword evidence="2" id="KW-1185">Reference proteome</keyword>
<organism evidence="1 2">
    <name type="scientific">Paenibacillus larvae subsp. larvae DSM 25430</name>
    <dbReference type="NCBI Taxonomy" id="697284"/>
    <lineage>
        <taxon>Bacteria</taxon>
        <taxon>Bacillati</taxon>
        <taxon>Bacillota</taxon>
        <taxon>Bacilli</taxon>
        <taxon>Bacillales</taxon>
        <taxon>Paenibacillaceae</taxon>
        <taxon>Paenibacillus</taxon>
    </lineage>
</organism>
<dbReference type="HOGENOM" id="CLU_066420_0_0_9"/>
<accession>V9WC22</accession>
<dbReference type="InterPro" id="IPR014199">
    <property type="entry name" value="Spore_YtxC"/>
</dbReference>
<dbReference type="eggNOG" id="ENOG5031S9P">
    <property type="taxonomic scope" value="Bacteria"/>
</dbReference>
<sequence>MPLLFQYFCSPGCQIVGRISKISEPYTEKDEPMAITRKGATHLELPHLVLHDRTDDYAISLANRIRTLLDADPASRLSLMIDYTDSKSCVHLKFRPPTSGKLLQADVVRVNRYIAQALAEHIVMEEEKHLVKAFITEGLKKLPSANLEMIHDFCIELLNGEGESAELGKKEGVAYSSSFRRQQKLADAVETYLQENRRLHVEGFMRFRLNDYMNDLREVVEYAFEEYRMEQQYQEFIALLKYFVYIQETKIQAVHLIHKGGHEFTILDEQLKPIHTGTTETSITLEMIEKDMNFEDMIVSTLITVSPENIYIHTREPELTIIKTIMQIYEDRTTLCSYCRQCQPFLGKPDKQDQFYP</sequence>
<evidence type="ECO:0008006" key="3">
    <source>
        <dbReference type="Google" id="ProtNLM"/>
    </source>
</evidence>
<dbReference type="Proteomes" id="UP000029431">
    <property type="component" value="Chromosome"/>
</dbReference>
<name>V9WC22_9BACL</name>
<reference evidence="1 2" key="1">
    <citation type="journal article" date="2014" name="PLoS ONE">
        <title>How to Kill the Honey Bee Larva: Genomic Potential and Virulence Mechanisms of Paenibacillus larvae.</title>
        <authorList>
            <person name="Djukic M."/>
            <person name="Brzuszkiewicz E."/>
            <person name="Funfhaus A."/>
            <person name="Voss J."/>
            <person name="Gollnow K."/>
            <person name="Poppinga L."/>
            <person name="Liesegang H."/>
            <person name="Garcia-Gonzalez E."/>
            <person name="Genersch E."/>
            <person name="Daniel R."/>
        </authorList>
    </citation>
    <scope>NUCLEOTIDE SEQUENCE [LARGE SCALE GENOMIC DNA]</scope>
    <source>
        <strain evidence="1 2">DSM 25430</strain>
    </source>
</reference>
<protein>
    <recommendedName>
        <fullName evidence="3">Sporulation protein YtxC</fullName>
    </recommendedName>
</protein>
<evidence type="ECO:0000313" key="2">
    <source>
        <dbReference type="Proteomes" id="UP000029431"/>
    </source>
</evidence>
<dbReference type="KEGG" id="plv:ERIC2_c35230"/>
<gene>
    <name evidence="1" type="ORF">ERIC2_c35230</name>
</gene>
<dbReference type="Pfam" id="PF08812">
    <property type="entry name" value="YtxC"/>
    <property type="match status" value="1"/>
</dbReference>